<name>A0A9J6AZX2_SOLCO</name>
<dbReference type="Proteomes" id="UP000824120">
    <property type="component" value="Chromosome 1"/>
</dbReference>
<accession>A0A9J6AZX2</accession>
<gene>
    <name evidence="1" type="ORF">H5410_001702</name>
</gene>
<feature type="non-terminal residue" evidence="1">
    <location>
        <position position="209"/>
    </location>
</feature>
<evidence type="ECO:0000313" key="2">
    <source>
        <dbReference type="Proteomes" id="UP000824120"/>
    </source>
</evidence>
<organism evidence="1 2">
    <name type="scientific">Solanum commersonii</name>
    <name type="common">Commerson's wild potato</name>
    <name type="synonym">Commerson's nightshade</name>
    <dbReference type="NCBI Taxonomy" id="4109"/>
    <lineage>
        <taxon>Eukaryota</taxon>
        <taxon>Viridiplantae</taxon>
        <taxon>Streptophyta</taxon>
        <taxon>Embryophyta</taxon>
        <taxon>Tracheophyta</taxon>
        <taxon>Spermatophyta</taxon>
        <taxon>Magnoliopsida</taxon>
        <taxon>eudicotyledons</taxon>
        <taxon>Gunneridae</taxon>
        <taxon>Pentapetalae</taxon>
        <taxon>asterids</taxon>
        <taxon>lamiids</taxon>
        <taxon>Solanales</taxon>
        <taxon>Solanaceae</taxon>
        <taxon>Solanoideae</taxon>
        <taxon>Solaneae</taxon>
        <taxon>Solanum</taxon>
    </lineage>
</organism>
<reference evidence="1 2" key="1">
    <citation type="submission" date="2020-09" db="EMBL/GenBank/DDBJ databases">
        <title>De no assembly of potato wild relative species, Solanum commersonii.</title>
        <authorList>
            <person name="Cho K."/>
        </authorList>
    </citation>
    <scope>NUCLEOTIDE SEQUENCE [LARGE SCALE GENOMIC DNA]</scope>
    <source>
        <strain evidence="1">LZ3.2</strain>
        <tissue evidence="1">Leaf</tissue>
    </source>
</reference>
<dbReference type="OrthoDB" id="1420404at2759"/>
<dbReference type="AlphaFoldDB" id="A0A9J6AZX2"/>
<keyword evidence="2" id="KW-1185">Reference proteome</keyword>
<evidence type="ECO:0000313" key="1">
    <source>
        <dbReference type="EMBL" id="KAG5629985.1"/>
    </source>
</evidence>
<sequence>IKDALLLMIIFKVIVPKEQRVDLENLHTEDMLARILNKVEGSDKELKEMKDVVSTMNQTVTSHSVSIKQMETQMGQMSTHLNPRPKGGLLSDTMVNPKNESLKSQNFGNRAIRRAKAPIGELDLDHRLDQPKGWCSVKLGRQKCHSAHHQMVGDISEHRRLAHELKEIGGWGKKLARRTFRRAWSSMPNGEVVHPMTLGSPFYSPILLN</sequence>
<proteinExistence type="predicted"/>
<protein>
    <recommendedName>
        <fullName evidence="3">Integrase core domain containing protein</fullName>
    </recommendedName>
</protein>
<dbReference type="EMBL" id="JACXVP010000001">
    <property type="protein sequence ID" value="KAG5629985.1"/>
    <property type="molecule type" value="Genomic_DNA"/>
</dbReference>
<evidence type="ECO:0008006" key="3">
    <source>
        <dbReference type="Google" id="ProtNLM"/>
    </source>
</evidence>
<comment type="caution">
    <text evidence="1">The sequence shown here is derived from an EMBL/GenBank/DDBJ whole genome shotgun (WGS) entry which is preliminary data.</text>
</comment>